<gene>
    <name evidence="3" type="ORF">G8770_11400</name>
</gene>
<dbReference type="RefSeq" id="WP_167186441.1">
    <property type="nucleotide sequence ID" value="NZ_JAAONZ010000007.1"/>
</dbReference>
<dbReference type="Pfam" id="PF00106">
    <property type="entry name" value="adh_short"/>
    <property type="match status" value="1"/>
</dbReference>
<proteinExistence type="inferred from homology"/>
<dbReference type="Proteomes" id="UP000787472">
    <property type="component" value="Unassembled WGS sequence"/>
</dbReference>
<evidence type="ECO:0000313" key="3">
    <source>
        <dbReference type="EMBL" id="NHO66152.1"/>
    </source>
</evidence>
<dbReference type="GO" id="GO:0016491">
    <property type="term" value="F:oxidoreductase activity"/>
    <property type="evidence" value="ECO:0007669"/>
    <property type="project" value="UniProtKB-KW"/>
</dbReference>
<keyword evidence="4" id="KW-1185">Reference proteome</keyword>
<dbReference type="AlphaFoldDB" id="A0A9E5K0B2"/>
<sequence>MQRIDLKHQYGPVALVTGASSGIGQAFAELLAARGLDLVLVARRLERLTALAARLQETCGIQVTICPIDLSDTTAARKILEATATLDVGLVISNAGFGIKGEYTQVEAGVMTDMLNVNCHSPMQLTHGFIDRLRHRGKGGIILTSSVEGLMGCPYSSAYSATKGFVINLGEGLWAELRDDNIDVLTLCPGATDTEAPALQGIDPKTLQHLMSPADVARLAFENIQNGPVYIPSEHYQKTFDRLLSLPRRDALMAMAKSMKPTG</sequence>
<comment type="caution">
    <text evidence="3">The sequence shown here is derived from an EMBL/GenBank/DDBJ whole genome shotgun (WGS) entry which is preliminary data.</text>
</comment>
<keyword evidence="2" id="KW-0560">Oxidoreductase</keyword>
<name>A0A9E5K0B2_9GAMM</name>
<dbReference type="PANTHER" id="PTHR42901">
    <property type="entry name" value="ALCOHOL DEHYDROGENASE"/>
    <property type="match status" value="1"/>
</dbReference>
<dbReference type="PIRSF" id="PIRSF000126">
    <property type="entry name" value="11-beta-HSD1"/>
    <property type="match status" value="1"/>
</dbReference>
<dbReference type="Gene3D" id="3.40.50.720">
    <property type="entry name" value="NAD(P)-binding Rossmann-like Domain"/>
    <property type="match status" value="1"/>
</dbReference>
<protein>
    <submittedName>
        <fullName evidence="3">SDR family NAD(P)-dependent oxidoreductase</fullName>
    </submittedName>
</protein>
<organism evidence="3 4">
    <name type="scientific">Pseudomaricurvus hydrocarbonicus</name>
    <dbReference type="NCBI Taxonomy" id="1470433"/>
    <lineage>
        <taxon>Bacteria</taxon>
        <taxon>Pseudomonadati</taxon>
        <taxon>Pseudomonadota</taxon>
        <taxon>Gammaproteobacteria</taxon>
        <taxon>Cellvibrionales</taxon>
        <taxon>Cellvibrionaceae</taxon>
        <taxon>Pseudomaricurvus</taxon>
    </lineage>
</organism>
<dbReference type="InterPro" id="IPR036291">
    <property type="entry name" value="NAD(P)-bd_dom_sf"/>
</dbReference>
<evidence type="ECO:0000256" key="1">
    <source>
        <dbReference type="ARBA" id="ARBA00006484"/>
    </source>
</evidence>
<dbReference type="InterPro" id="IPR002347">
    <property type="entry name" value="SDR_fam"/>
</dbReference>
<accession>A0A9E5K0B2</accession>
<dbReference type="SUPFAM" id="SSF51735">
    <property type="entry name" value="NAD(P)-binding Rossmann-fold domains"/>
    <property type="match status" value="1"/>
</dbReference>
<evidence type="ECO:0000313" key="4">
    <source>
        <dbReference type="Proteomes" id="UP000787472"/>
    </source>
</evidence>
<dbReference type="PANTHER" id="PTHR42901:SF1">
    <property type="entry name" value="ALCOHOL DEHYDROGENASE"/>
    <property type="match status" value="1"/>
</dbReference>
<evidence type="ECO:0000256" key="2">
    <source>
        <dbReference type="ARBA" id="ARBA00023002"/>
    </source>
</evidence>
<reference evidence="3" key="1">
    <citation type="submission" date="2020-03" db="EMBL/GenBank/DDBJ databases">
        <authorList>
            <person name="Guo F."/>
        </authorList>
    </citation>
    <scope>NUCLEOTIDE SEQUENCE</scope>
    <source>
        <strain evidence="3">JCM 30134</strain>
    </source>
</reference>
<comment type="similarity">
    <text evidence="1">Belongs to the short-chain dehydrogenases/reductases (SDR) family.</text>
</comment>
<dbReference type="EMBL" id="JAAONZ010000007">
    <property type="protein sequence ID" value="NHO66152.1"/>
    <property type="molecule type" value="Genomic_DNA"/>
</dbReference>
<dbReference type="PRINTS" id="PR00081">
    <property type="entry name" value="GDHRDH"/>
</dbReference>